<sequence length="501" mass="55639">MKTKRMDPAEEPSARELFTRTSLRLPSERVLPETSRQSSKGFASSQPSVAEPGSASFASVKAAMHTQLLEDLDRRDRITASEDELTELVKDYVADALETQDWPLNDSERRQLVDDLIEETIGVGPLAPLLADPAVTDILVNGPHTVFVERFGQLESTDVRFRDDEHLTRIIGRIAARVGRRIDESSPMVDARLPDGSRVNATLPPVTIDGPTLSIRRFGRRRLRSDDLARLGMFSPAMLEFLRLAIRGRINMIVSGGTGSGKSTFLGALAEAIPDSERIITIEDAAELQLDQRHVVRMETRPPNIEGQGRIVARDLVVNALRMRPDRIIVGEVRSGEALDMMQAMNTGHDGSLTTIHANSSRDAIARLETMVLMAGIDLPARAIREQAVSAIDVIVQVKRYEDGVRRVQSISELVGMEGETAQLQEIFRFVSTGKANRRITGDFVATGVVPRVAERLRENHVDVPMHLFQRPAGTSMPEPSQTERFDQSNDSDQSDWRQSW</sequence>
<feature type="compositionally biased region" description="Polar residues" evidence="2">
    <location>
        <begin position="489"/>
        <end position="501"/>
    </location>
</feature>
<protein>
    <submittedName>
        <fullName evidence="4">Conjugal transfer protein</fullName>
    </submittedName>
</protein>
<feature type="region of interest" description="Disordered" evidence="2">
    <location>
        <begin position="470"/>
        <end position="501"/>
    </location>
</feature>
<dbReference type="GO" id="GO:0016887">
    <property type="term" value="F:ATP hydrolysis activity"/>
    <property type="evidence" value="ECO:0007669"/>
    <property type="project" value="InterPro"/>
</dbReference>
<feature type="region of interest" description="Disordered" evidence="2">
    <location>
        <begin position="1"/>
        <end position="54"/>
    </location>
</feature>
<feature type="compositionally biased region" description="Polar residues" evidence="2">
    <location>
        <begin position="34"/>
        <end position="48"/>
    </location>
</feature>
<evidence type="ECO:0000313" key="5">
    <source>
        <dbReference type="Proteomes" id="UP000319004"/>
    </source>
</evidence>
<dbReference type="CDD" id="cd01130">
    <property type="entry name" value="VirB11-like_ATPase"/>
    <property type="match status" value="1"/>
</dbReference>
<comment type="similarity">
    <text evidence="1">Belongs to the GSP E family.</text>
</comment>
<dbReference type="EMBL" id="CP037423">
    <property type="protein sequence ID" value="QDV45845.1"/>
    <property type="molecule type" value="Genomic_DNA"/>
</dbReference>
<feature type="compositionally biased region" description="Basic and acidic residues" evidence="2">
    <location>
        <begin position="1"/>
        <end position="18"/>
    </location>
</feature>
<feature type="domain" description="Bacterial type II secretion system protein E" evidence="3">
    <location>
        <begin position="123"/>
        <end position="396"/>
    </location>
</feature>
<reference evidence="4 5" key="1">
    <citation type="submission" date="2019-03" db="EMBL/GenBank/DDBJ databases">
        <title>Deep-cultivation of Planctomycetes and their phenomic and genomic characterization uncovers novel biology.</title>
        <authorList>
            <person name="Wiegand S."/>
            <person name="Jogler M."/>
            <person name="Boedeker C."/>
            <person name="Pinto D."/>
            <person name="Vollmers J."/>
            <person name="Rivas-Marin E."/>
            <person name="Kohn T."/>
            <person name="Peeters S.H."/>
            <person name="Heuer A."/>
            <person name="Rast P."/>
            <person name="Oberbeckmann S."/>
            <person name="Bunk B."/>
            <person name="Jeske O."/>
            <person name="Meyerdierks A."/>
            <person name="Storesund J.E."/>
            <person name="Kallscheuer N."/>
            <person name="Luecker S."/>
            <person name="Lage O.M."/>
            <person name="Pohl T."/>
            <person name="Merkel B.J."/>
            <person name="Hornburger P."/>
            <person name="Mueller R.-W."/>
            <person name="Bruemmer F."/>
            <person name="Labrenz M."/>
            <person name="Spormann A.M."/>
            <person name="Op den Camp H."/>
            <person name="Overmann J."/>
            <person name="Amann R."/>
            <person name="Jetten M.S.M."/>
            <person name="Mascher T."/>
            <person name="Medema M.H."/>
            <person name="Devos D.P."/>
            <person name="Kaster A.-K."/>
            <person name="Ovreas L."/>
            <person name="Rohde M."/>
            <person name="Galperin M.Y."/>
            <person name="Jogler C."/>
        </authorList>
    </citation>
    <scope>NUCLEOTIDE SEQUENCE [LARGE SCALE GENOMIC DNA]</scope>
    <source>
        <strain evidence="4 5">Enr13</strain>
    </source>
</reference>
<dbReference type="Gene3D" id="3.30.450.380">
    <property type="match status" value="1"/>
</dbReference>
<gene>
    <name evidence="4" type="ORF">Enr13x_57480</name>
</gene>
<dbReference type="Gene3D" id="3.40.50.300">
    <property type="entry name" value="P-loop containing nucleotide triphosphate hydrolases"/>
    <property type="match status" value="1"/>
</dbReference>
<dbReference type="KEGG" id="snep:Enr13x_57480"/>
<evidence type="ECO:0000313" key="4">
    <source>
        <dbReference type="EMBL" id="QDV45845.1"/>
    </source>
</evidence>
<proteinExistence type="inferred from homology"/>
<dbReference type="PANTHER" id="PTHR30486:SF15">
    <property type="entry name" value="TYPE II_IV SECRETION SYSTEM ATPASE"/>
    <property type="match status" value="1"/>
</dbReference>
<dbReference type="AlphaFoldDB" id="A0A518HYB7"/>
<dbReference type="Pfam" id="PF00437">
    <property type="entry name" value="T2SSE"/>
    <property type="match status" value="1"/>
</dbReference>
<evidence type="ECO:0000259" key="3">
    <source>
        <dbReference type="Pfam" id="PF00437"/>
    </source>
</evidence>
<dbReference type="PANTHER" id="PTHR30486">
    <property type="entry name" value="TWITCHING MOTILITY PROTEIN PILT"/>
    <property type="match status" value="1"/>
</dbReference>
<dbReference type="Proteomes" id="UP000319004">
    <property type="component" value="Chromosome"/>
</dbReference>
<dbReference type="InterPro" id="IPR050921">
    <property type="entry name" value="T4SS_GSP_E_ATPase"/>
</dbReference>
<evidence type="ECO:0000256" key="2">
    <source>
        <dbReference type="SAM" id="MobiDB-lite"/>
    </source>
</evidence>
<dbReference type="InterPro" id="IPR027417">
    <property type="entry name" value="P-loop_NTPase"/>
</dbReference>
<name>A0A518HYB7_9BACT</name>
<accession>A0A518HYB7</accession>
<dbReference type="RefSeq" id="WP_231743816.1">
    <property type="nucleotide sequence ID" value="NZ_CP037423.1"/>
</dbReference>
<organism evidence="4 5">
    <name type="scientific">Stieleria neptunia</name>
    <dbReference type="NCBI Taxonomy" id="2527979"/>
    <lineage>
        <taxon>Bacteria</taxon>
        <taxon>Pseudomonadati</taxon>
        <taxon>Planctomycetota</taxon>
        <taxon>Planctomycetia</taxon>
        <taxon>Pirellulales</taxon>
        <taxon>Pirellulaceae</taxon>
        <taxon>Stieleria</taxon>
    </lineage>
</organism>
<keyword evidence="5" id="KW-1185">Reference proteome</keyword>
<dbReference type="InterPro" id="IPR001482">
    <property type="entry name" value="T2SS/T4SS_dom"/>
</dbReference>
<dbReference type="SUPFAM" id="SSF52540">
    <property type="entry name" value="P-loop containing nucleoside triphosphate hydrolases"/>
    <property type="match status" value="1"/>
</dbReference>
<evidence type="ECO:0000256" key="1">
    <source>
        <dbReference type="ARBA" id="ARBA00006611"/>
    </source>
</evidence>